<evidence type="ECO:0000313" key="3">
    <source>
        <dbReference type="WBParaSite" id="EEL_0000924901-mRNA-1"/>
    </source>
</evidence>
<keyword evidence="2" id="KW-1185">Reference proteome</keyword>
<feature type="compositionally biased region" description="Low complexity" evidence="1">
    <location>
        <begin position="38"/>
        <end position="53"/>
    </location>
</feature>
<dbReference type="AlphaFoldDB" id="A0A0R3S3B4"/>
<protein>
    <submittedName>
        <fullName evidence="3">Ribosomal_L6 domain-containing protein</fullName>
    </submittedName>
</protein>
<organism evidence="2 3">
    <name type="scientific">Elaeophora elaphi</name>
    <dbReference type="NCBI Taxonomy" id="1147741"/>
    <lineage>
        <taxon>Eukaryota</taxon>
        <taxon>Metazoa</taxon>
        <taxon>Ecdysozoa</taxon>
        <taxon>Nematoda</taxon>
        <taxon>Chromadorea</taxon>
        <taxon>Rhabditida</taxon>
        <taxon>Spirurina</taxon>
        <taxon>Spiruromorpha</taxon>
        <taxon>Filarioidea</taxon>
        <taxon>Onchocercidae</taxon>
        <taxon>Elaeophora</taxon>
    </lineage>
</organism>
<evidence type="ECO:0000313" key="2">
    <source>
        <dbReference type="Proteomes" id="UP000050640"/>
    </source>
</evidence>
<reference evidence="3" key="1">
    <citation type="submission" date="2017-02" db="UniProtKB">
        <authorList>
            <consortium name="WormBaseParasite"/>
        </authorList>
    </citation>
    <scope>IDENTIFICATION</scope>
</reference>
<sequence length="133" mass="15128">SRIKRSRLVRGLRRSSRWSRFALIKPQTHLASTESIRTVPTSFSPSKTSTPISKDPKAAEDLSERNKLMIEKQVKTSRSQSSVNTTKEVYVTEIPIEIKGALNGLPWCTTIRLRVKHDANEKPTFIPNQRKIS</sequence>
<name>A0A0R3S3B4_9BILA</name>
<feature type="region of interest" description="Disordered" evidence="1">
    <location>
        <begin position="35"/>
        <end position="61"/>
    </location>
</feature>
<proteinExistence type="predicted"/>
<dbReference type="Proteomes" id="UP000050640">
    <property type="component" value="Unplaced"/>
</dbReference>
<dbReference type="WBParaSite" id="EEL_0000924901-mRNA-1">
    <property type="protein sequence ID" value="EEL_0000924901-mRNA-1"/>
    <property type="gene ID" value="EEL_0000924901"/>
</dbReference>
<evidence type="ECO:0000256" key="1">
    <source>
        <dbReference type="SAM" id="MobiDB-lite"/>
    </source>
</evidence>
<accession>A0A0R3S3B4</accession>